<reference evidence="1" key="3">
    <citation type="submission" date="2025-09" db="UniProtKB">
        <authorList>
            <consortium name="Ensembl"/>
        </authorList>
    </citation>
    <scope>IDENTIFICATION</scope>
</reference>
<name>A0A7N9D2A6_MACFA</name>
<dbReference type="PANTHER" id="PTHR12138">
    <property type="entry name" value="PRIMATE-EXPANDED PROTEIN FAMILY"/>
    <property type="match status" value="1"/>
</dbReference>
<dbReference type="PANTHER" id="PTHR12138:SF162">
    <property type="entry name" value="CHROMOSOME UNDETERMINED SCAFFOLD_275, WHOLE GENOME SHOTGUN SEQUENCE"/>
    <property type="match status" value="1"/>
</dbReference>
<dbReference type="AlphaFoldDB" id="A0A7N9D2A6"/>
<reference evidence="1" key="2">
    <citation type="submission" date="2025-08" db="UniProtKB">
        <authorList>
            <consortium name="Ensembl"/>
        </authorList>
    </citation>
    <scope>IDENTIFICATION</scope>
</reference>
<protein>
    <submittedName>
        <fullName evidence="1">Uncharacterized protein</fullName>
    </submittedName>
</protein>
<dbReference type="Proteomes" id="UP000233100">
    <property type="component" value="Chromosome 12"/>
</dbReference>
<dbReference type="GeneTree" id="ENSGT01150000286943"/>
<reference evidence="1 2" key="1">
    <citation type="submission" date="2013-03" db="EMBL/GenBank/DDBJ databases">
        <authorList>
            <person name="Warren W."/>
            <person name="Wilson R.K."/>
        </authorList>
    </citation>
    <scope>NUCLEOTIDE SEQUENCE</scope>
</reference>
<evidence type="ECO:0000313" key="2">
    <source>
        <dbReference type="Proteomes" id="UP000233100"/>
    </source>
</evidence>
<organism evidence="1 2">
    <name type="scientific">Macaca fascicularis</name>
    <name type="common">Crab-eating macaque</name>
    <name type="synonym">Cynomolgus monkey</name>
    <dbReference type="NCBI Taxonomy" id="9541"/>
    <lineage>
        <taxon>Eukaryota</taxon>
        <taxon>Metazoa</taxon>
        <taxon>Chordata</taxon>
        <taxon>Craniata</taxon>
        <taxon>Vertebrata</taxon>
        <taxon>Euteleostomi</taxon>
        <taxon>Mammalia</taxon>
        <taxon>Eutheria</taxon>
        <taxon>Euarchontoglires</taxon>
        <taxon>Primates</taxon>
        <taxon>Haplorrhini</taxon>
        <taxon>Catarrhini</taxon>
        <taxon>Cercopithecidae</taxon>
        <taxon>Cercopithecinae</taxon>
        <taxon>Macaca</taxon>
    </lineage>
</organism>
<keyword evidence="2" id="KW-1185">Reference proteome</keyword>
<accession>A0A7N9D2A6</accession>
<sequence>MIDFTVPCLPLDNMLRGKSLSHQNRHQIQFLPIGIRRTQLKVGAEYFFFFLRWRLAVLPRLECNGVISAHCNLHLPGSSESPASASQVAGVTSACHHAWLIFVFLVKAGFHHLVRLVSNS</sequence>
<evidence type="ECO:0000313" key="1">
    <source>
        <dbReference type="Ensembl" id="ENSMFAP00000056296.1"/>
    </source>
</evidence>
<dbReference type="Ensembl" id="ENSMFAT00000088849.1">
    <property type="protein sequence ID" value="ENSMFAP00000056296.1"/>
    <property type="gene ID" value="ENSMFAG00000047967.1"/>
</dbReference>
<proteinExistence type="predicted"/>